<evidence type="ECO:0000313" key="2">
    <source>
        <dbReference type="EMBL" id="RYO88823.1"/>
    </source>
</evidence>
<name>A0ABY0HBI2_9PEZI</name>
<dbReference type="Proteomes" id="UP000294003">
    <property type="component" value="Unassembled WGS sequence"/>
</dbReference>
<dbReference type="PRINTS" id="PR00368">
    <property type="entry name" value="FADPNR"/>
</dbReference>
<dbReference type="Pfam" id="PF07992">
    <property type="entry name" value="Pyr_redox_2"/>
    <property type="match status" value="1"/>
</dbReference>
<reference evidence="2 3" key="1">
    <citation type="submission" date="2018-06" db="EMBL/GenBank/DDBJ databases">
        <title>Complete Genomes of Monosporascus.</title>
        <authorList>
            <person name="Robinson A.J."/>
            <person name="Natvig D.O."/>
        </authorList>
    </citation>
    <scope>NUCLEOTIDE SEQUENCE [LARGE SCALE GENOMIC DNA]</scope>
    <source>
        <strain evidence="2 3">CBS 609.92</strain>
    </source>
</reference>
<organism evidence="2 3">
    <name type="scientific">Monosporascus cannonballus</name>
    <dbReference type="NCBI Taxonomy" id="155416"/>
    <lineage>
        <taxon>Eukaryota</taxon>
        <taxon>Fungi</taxon>
        <taxon>Dikarya</taxon>
        <taxon>Ascomycota</taxon>
        <taxon>Pezizomycotina</taxon>
        <taxon>Sordariomycetes</taxon>
        <taxon>Xylariomycetidae</taxon>
        <taxon>Xylariales</taxon>
        <taxon>Xylariales incertae sedis</taxon>
        <taxon>Monosporascus</taxon>
    </lineage>
</organism>
<evidence type="ECO:0000313" key="3">
    <source>
        <dbReference type="Proteomes" id="UP000294003"/>
    </source>
</evidence>
<dbReference type="InterPro" id="IPR023753">
    <property type="entry name" value="FAD/NAD-binding_dom"/>
</dbReference>
<gene>
    <name evidence="2" type="ORF">DL762_003540</name>
</gene>
<dbReference type="InterPro" id="IPR036188">
    <property type="entry name" value="FAD/NAD-bd_sf"/>
</dbReference>
<comment type="caution">
    <text evidence="2">The sequence shown here is derived from an EMBL/GenBank/DDBJ whole genome shotgun (WGS) entry which is preliminary data.</text>
</comment>
<evidence type="ECO:0000259" key="1">
    <source>
        <dbReference type="Pfam" id="PF07992"/>
    </source>
</evidence>
<dbReference type="SUPFAM" id="SSF51905">
    <property type="entry name" value="FAD/NAD(P)-binding domain"/>
    <property type="match status" value="1"/>
</dbReference>
<proteinExistence type="predicted"/>
<dbReference type="EMBL" id="QJNS01000081">
    <property type="protein sequence ID" value="RYO88823.1"/>
    <property type="molecule type" value="Genomic_DNA"/>
</dbReference>
<feature type="domain" description="FAD/NAD(P)-binding" evidence="1">
    <location>
        <begin position="5"/>
        <end position="152"/>
    </location>
</feature>
<keyword evidence="3" id="KW-1185">Reference proteome</keyword>
<accession>A0ABY0HBI2</accession>
<sequence>MELIDVAIIGGGPAGLTAASTLVRQLHTAVVFDSKTYRNAAATHMHMVPTWDHQNPKEFRAEARHDVESRYSSIRFVDVVVTKVEMAPGRNNNHPKTLARGALFHDTRRRAILHFEVHDSDGKVWGFRKVILAVGCSDTYPGLEGYEQYHLLGHDEEAASESPLHKNEIDFGHICPRTHPQWRMFAAALIASLRLAVSFFWGLKLGGSKTSEAVSPYLKLGYAEPSQLWGNTKYSDDKANESELDKLWDAGIPWESGIIALENEEARAMGLPESQPFP</sequence>
<dbReference type="Gene3D" id="3.50.50.60">
    <property type="entry name" value="FAD/NAD(P)-binding domain"/>
    <property type="match status" value="1"/>
</dbReference>
<protein>
    <recommendedName>
        <fullName evidence="1">FAD/NAD(P)-binding domain-containing protein</fullName>
    </recommendedName>
</protein>